<dbReference type="EMBL" id="UOFU01000195">
    <property type="protein sequence ID" value="VAX00188.1"/>
    <property type="molecule type" value="Genomic_DNA"/>
</dbReference>
<name>A0A3B1AL61_9ZZZZ</name>
<dbReference type="AlphaFoldDB" id="A0A3B1AL61"/>
<gene>
    <name evidence="2" type="ORF">MNBD_GAMMA20-1588</name>
</gene>
<proteinExistence type="predicted"/>
<reference evidence="2" key="1">
    <citation type="submission" date="2018-06" db="EMBL/GenBank/DDBJ databases">
        <authorList>
            <person name="Zhirakovskaya E."/>
        </authorList>
    </citation>
    <scope>NUCLEOTIDE SEQUENCE</scope>
</reference>
<dbReference type="PROSITE" id="PS51257">
    <property type="entry name" value="PROKAR_LIPOPROTEIN"/>
    <property type="match status" value="1"/>
</dbReference>
<protein>
    <submittedName>
        <fullName evidence="2">Uncharacterized protein</fullName>
    </submittedName>
</protein>
<accession>A0A3B1AL61</accession>
<evidence type="ECO:0000256" key="1">
    <source>
        <dbReference type="SAM" id="MobiDB-lite"/>
    </source>
</evidence>
<sequence>MNLTRLMAIIGFTVALLLSSGCATVYTQHPTLADKTGSDVASVYFIRTVPVYTNNFADAPVVIEFQGEKLLKLGEGAYTLLYLKPAKGELKVYNNTLFTNQLNSQRVWKERHYRFIGGRTYFIHIKQIDEEFRGIFYEPELVSLQQAKQLIKHLRRMGAKAAAHPIDKLTHVAAPPESAAKDKEPTLPESLYKSTPYMLDEK</sequence>
<feature type="region of interest" description="Disordered" evidence="1">
    <location>
        <begin position="172"/>
        <end position="202"/>
    </location>
</feature>
<evidence type="ECO:0000313" key="2">
    <source>
        <dbReference type="EMBL" id="VAX00188.1"/>
    </source>
</evidence>
<organism evidence="2">
    <name type="scientific">hydrothermal vent metagenome</name>
    <dbReference type="NCBI Taxonomy" id="652676"/>
    <lineage>
        <taxon>unclassified sequences</taxon>
        <taxon>metagenomes</taxon>
        <taxon>ecological metagenomes</taxon>
    </lineage>
</organism>